<evidence type="ECO:0000313" key="2">
    <source>
        <dbReference type="Proteomes" id="UP000510621"/>
    </source>
</evidence>
<dbReference type="AlphaFoldDB" id="A0A7L6AN87"/>
<protein>
    <submittedName>
        <fullName evidence="1">Phage tail protein</fullName>
    </submittedName>
</protein>
<dbReference type="Proteomes" id="UP000510621">
    <property type="component" value="Chromosome"/>
</dbReference>
<dbReference type="EMBL" id="CP059265">
    <property type="protein sequence ID" value="QLQ30515.1"/>
    <property type="molecule type" value="Genomic_DNA"/>
</dbReference>
<dbReference type="InterPro" id="IPR011747">
    <property type="entry name" value="CHP02241"/>
</dbReference>
<dbReference type="NCBIfam" id="TIGR02241">
    <property type="entry name" value="conserved hypothetical phage tail region protein"/>
    <property type="match status" value="1"/>
</dbReference>
<dbReference type="PANTHER" id="PTHR38009">
    <property type="entry name" value="CONSERVED HYPOTHETICAL PHAGE TAIL PROTEIN"/>
    <property type="match status" value="1"/>
</dbReference>
<organism evidence="1 2">
    <name type="scientific">Candidatus Thiothrix singaporensis</name>
    <dbReference type="NCBI Taxonomy" id="2799669"/>
    <lineage>
        <taxon>Bacteria</taxon>
        <taxon>Pseudomonadati</taxon>
        <taxon>Pseudomonadota</taxon>
        <taxon>Gammaproteobacteria</taxon>
        <taxon>Thiotrichales</taxon>
        <taxon>Thiotrichaceae</taxon>
        <taxon>Thiothrix</taxon>
    </lineage>
</organism>
<dbReference type="KEGG" id="this:HZT40_01525"/>
<gene>
    <name evidence="1" type="ORF">HZT40_01525</name>
</gene>
<accession>A0A7L6AN87</accession>
<proteinExistence type="predicted"/>
<evidence type="ECO:0000313" key="1">
    <source>
        <dbReference type="EMBL" id="QLQ30515.1"/>
    </source>
</evidence>
<dbReference type="InterPro" id="IPR010667">
    <property type="entry name" value="Phage_T4_Gp19"/>
</dbReference>
<dbReference type="GO" id="GO:0005198">
    <property type="term" value="F:structural molecule activity"/>
    <property type="evidence" value="ECO:0007669"/>
    <property type="project" value="InterPro"/>
</dbReference>
<dbReference type="Pfam" id="PF06841">
    <property type="entry name" value="Phage_T4_gp19"/>
    <property type="match status" value="1"/>
</dbReference>
<sequence length="153" mass="17838">MADTAVDYYPPWGFYYKVEFSISKDRNDVRFQSVSGLSVEYDYDSFKEGGENRFEHKLPVRTKYADMVLKRGMLTESSVINWFLDAFRDRRFTPADLNVILMNEQGEPLRVWKVAHAIPKKWQVSDLNANDNAIVVETLELSYRYFTLQTGTG</sequence>
<name>A0A7L6AN87_9GAMM</name>
<reference evidence="1" key="1">
    <citation type="submission" date="2020-06" db="EMBL/GenBank/DDBJ databases">
        <title>Analysis procedures for assessing recovery of high quality, complete, closed genomes from Nanopore long read metagenome sequencing.</title>
        <authorList>
            <person name="Bessarab I."/>
            <person name="Arumugam K."/>
            <person name="Haryono M."/>
            <person name="Liu X."/>
            <person name="Roy S."/>
            <person name="Zuniga-Montanez R.E."/>
            <person name="Qiu G."/>
            <person name="Drautz-Moses D.I."/>
            <person name="Law Y.Y."/>
            <person name="Wuertz S."/>
            <person name="Lauro F.M."/>
            <person name="Huson D.H."/>
            <person name="Williams R.B."/>
        </authorList>
    </citation>
    <scope>NUCLEOTIDE SEQUENCE [LARGE SCALE GENOMIC DNA]</scope>
    <source>
        <strain evidence="1">SSD2</strain>
    </source>
</reference>
<keyword evidence="2" id="KW-1185">Reference proteome</keyword>
<dbReference type="PANTHER" id="PTHR38009:SF1">
    <property type="entry name" value="CONSERVED HYPOTHETICAL PHAGE TAIL PROTEIN"/>
    <property type="match status" value="1"/>
</dbReference>